<reference evidence="3" key="1">
    <citation type="submission" date="2014-01" db="EMBL/GenBank/DDBJ databases">
        <title>The genome of the white-rot fungus Pycnoporus cinnabarinus: a basidiomycete model with a versatile arsenal for lignocellulosic biomass breakdown.</title>
        <authorList>
            <person name="Levasseur A."/>
            <person name="Lomascolo A."/>
            <person name="Ruiz-Duenas F.J."/>
            <person name="Uzan E."/>
            <person name="Piumi F."/>
            <person name="Kues U."/>
            <person name="Ram A.F.J."/>
            <person name="Murat C."/>
            <person name="Haon M."/>
            <person name="Benoit I."/>
            <person name="Arfi Y."/>
            <person name="Chevret D."/>
            <person name="Drula E."/>
            <person name="Kwon M.J."/>
            <person name="Gouret P."/>
            <person name="Lesage-Meessen L."/>
            <person name="Lombard V."/>
            <person name="Mariette J."/>
            <person name="Noirot C."/>
            <person name="Park J."/>
            <person name="Patyshakuliyeva A."/>
            <person name="Wieneger R.A.B."/>
            <person name="Wosten H.A.B."/>
            <person name="Martin F."/>
            <person name="Coutinho P.M."/>
            <person name="de Vries R."/>
            <person name="Martinez A.T."/>
            <person name="Klopp C."/>
            <person name="Pontarotti P."/>
            <person name="Henrissat B."/>
            <person name="Record E."/>
        </authorList>
    </citation>
    <scope>NUCLEOTIDE SEQUENCE [LARGE SCALE GENOMIC DNA]</scope>
    <source>
        <strain evidence="3">BRFM137</strain>
    </source>
</reference>
<dbReference type="EMBL" id="CCBP010000269">
    <property type="protein sequence ID" value="CDO75387.1"/>
    <property type="molecule type" value="Genomic_DNA"/>
</dbReference>
<evidence type="ECO:0000259" key="2">
    <source>
        <dbReference type="Pfam" id="PF26640"/>
    </source>
</evidence>
<protein>
    <submittedName>
        <fullName evidence="3">Uncharacterized protein</fullName>
    </submittedName>
</protein>
<organism evidence="3 4">
    <name type="scientific">Pycnoporus cinnabarinus</name>
    <name type="common">Cinnabar-red polypore</name>
    <name type="synonym">Trametes cinnabarina</name>
    <dbReference type="NCBI Taxonomy" id="5643"/>
    <lineage>
        <taxon>Eukaryota</taxon>
        <taxon>Fungi</taxon>
        <taxon>Dikarya</taxon>
        <taxon>Basidiomycota</taxon>
        <taxon>Agaricomycotina</taxon>
        <taxon>Agaricomycetes</taxon>
        <taxon>Polyporales</taxon>
        <taxon>Polyporaceae</taxon>
        <taxon>Trametes</taxon>
    </lineage>
</organism>
<dbReference type="OMA" id="TIRISHA"/>
<dbReference type="InterPro" id="IPR058525">
    <property type="entry name" value="DUF8212"/>
</dbReference>
<dbReference type="AlphaFoldDB" id="A0A060SLK6"/>
<accession>A0A060SLK6</accession>
<dbReference type="Pfam" id="PF06985">
    <property type="entry name" value="HET"/>
    <property type="match status" value="1"/>
</dbReference>
<name>A0A060SLK6_PYCCI</name>
<feature type="domain" description="Heterokaryon incompatibility" evidence="1">
    <location>
        <begin position="22"/>
        <end position="120"/>
    </location>
</feature>
<evidence type="ECO:0000313" key="3">
    <source>
        <dbReference type="EMBL" id="CDO75387.1"/>
    </source>
</evidence>
<evidence type="ECO:0000259" key="1">
    <source>
        <dbReference type="Pfam" id="PF06985"/>
    </source>
</evidence>
<sequence>MYLINTASLTLHQFEEDKIPPYAILSHVWGDNEQSFHQTPLAKKHREKKDLFLRVVGHALHRSSTKVKGACARARVDGYRWLWADMCCIDTANSVELSETINSMFDLYKGASMCYAYLHDVPPGEDPHPLTSSFRKSQWFKRAWTLQELIAPGSIIFLSTDWQAISSKRLLASLIESITGIDQRVLTHKRQLEEVSIACRMSWAAGRQARREEDRAYSLMGIFGVCMPTLYGEKKHAFIRLQEEIIRRSQDQSIFAWGAALEDHASGDFVTMAQEHDYEPHKETETLLASTPDDFAHGAGISPIPIWKLSERIGRCADEFPLLTQTGGAIIHTTIPVVAITKEEHPARAVRLGLLCCEDSHGRLIGLFLRRHSAVSSMLLIGGYIARGGRCNEYCRTTRLSQREHHLLQSAKLKEVNILASRLSPGHGRASSSSSSSSRRKSLVFFEPPCTIRFSRSSRKALAAMGYRMSVFPSGGFRLTGSGETRSLSFIGYQSFTVHFGTCLVESGSGPTSPTQCAQLWAAVTFDTDLDSLLVDDDRSDVTEKEEAKDIQPDESMLVQLWRDHRRTFGTTNNEVRLTFDYSAPSDSVDRCLVETYELDIRYYGYYGTEQSRRYKPSSARSYSISG</sequence>
<comment type="caution">
    <text evidence="3">The sequence shown here is derived from an EMBL/GenBank/DDBJ whole genome shotgun (WGS) entry which is preliminary data.</text>
</comment>
<dbReference type="InterPro" id="IPR010730">
    <property type="entry name" value="HET"/>
</dbReference>
<proteinExistence type="predicted"/>
<dbReference type="Proteomes" id="UP000029665">
    <property type="component" value="Unassembled WGS sequence"/>
</dbReference>
<evidence type="ECO:0000313" key="4">
    <source>
        <dbReference type="Proteomes" id="UP000029665"/>
    </source>
</evidence>
<dbReference type="PANTHER" id="PTHR10622">
    <property type="entry name" value="HET DOMAIN-CONTAINING PROTEIN"/>
    <property type="match status" value="1"/>
</dbReference>
<dbReference type="STRING" id="5643.A0A060SLK6"/>
<gene>
    <name evidence="3" type="ORF">BN946_scf185012.g4</name>
</gene>
<dbReference type="PANTHER" id="PTHR10622:SF10">
    <property type="entry name" value="HET DOMAIN-CONTAINING PROTEIN"/>
    <property type="match status" value="1"/>
</dbReference>
<keyword evidence="4" id="KW-1185">Reference proteome</keyword>
<dbReference type="HOGENOM" id="CLU_000288_138_9_1"/>
<dbReference type="OrthoDB" id="674604at2759"/>
<feature type="domain" description="DUF8212" evidence="2">
    <location>
        <begin position="236"/>
        <end position="341"/>
    </location>
</feature>
<dbReference type="Pfam" id="PF26640">
    <property type="entry name" value="DUF8212"/>
    <property type="match status" value="1"/>
</dbReference>